<comment type="caution">
    <text evidence="13">The sequence shown here is derived from an EMBL/GenBank/DDBJ whole genome shotgun (WGS) entry which is preliminary data.</text>
</comment>
<evidence type="ECO:0000256" key="6">
    <source>
        <dbReference type="ARBA" id="ARBA00022692"/>
    </source>
</evidence>
<evidence type="ECO:0000256" key="11">
    <source>
        <dbReference type="ARBA" id="ARBA00023136"/>
    </source>
</evidence>
<feature type="transmembrane region" description="Helical" evidence="12">
    <location>
        <begin position="33"/>
        <end position="52"/>
    </location>
</feature>
<feature type="transmembrane region" description="Helical" evidence="12">
    <location>
        <begin position="335"/>
        <end position="353"/>
    </location>
</feature>
<evidence type="ECO:0000256" key="12">
    <source>
        <dbReference type="SAM" id="Phobius"/>
    </source>
</evidence>
<keyword evidence="9 12" id="KW-1133">Transmembrane helix</keyword>
<feature type="transmembrane region" description="Helical" evidence="12">
    <location>
        <begin position="636"/>
        <end position="655"/>
    </location>
</feature>
<feature type="transmembrane region" description="Helical" evidence="12">
    <location>
        <begin position="589"/>
        <end position="615"/>
    </location>
</feature>
<gene>
    <name evidence="13" type="primary">cydA_4</name>
    <name evidence="13" type="ORF">SCARUB_04263</name>
</gene>
<keyword evidence="4" id="KW-1003">Cell membrane</keyword>
<keyword evidence="8" id="KW-0249">Electron transport</keyword>
<keyword evidence="3" id="KW-0813">Transport</keyword>
<keyword evidence="11 12" id="KW-0472">Membrane</keyword>
<dbReference type="Pfam" id="PF01654">
    <property type="entry name" value="Cyt_bd_oxida_I"/>
    <property type="match status" value="1"/>
</dbReference>
<evidence type="ECO:0000313" key="14">
    <source>
        <dbReference type="Proteomes" id="UP000094056"/>
    </source>
</evidence>
<dbReference type="GO" id="GO:0009055">
    <property type="term" value="F:electron transfer activity"/>
    <property type="evidence" value="ECO:0007669"/>
    <property type="project" value="InterPro"/>
</dbReference>
<feature type="transmembrane region" description="Helical" evidence="12">
    <location>
        <begin position="683"/>
        <end position="706"/>
    </location>
</feature>
<dbReference type="InterPro" id="IPR002585">
    <property type="entry name" value="Cyt-d_ubiquinol_oxidase_su_1"/>
</dbReference>
<dbReference type="EMBL" id="MAYW01000196">
    <property type="protein sequence ID" value="ODS30626.1"/>
    <property type="molecule type" value="Genomic_DNA"/>
</dbReference>
<sequence>MKSKNKDYVTYKDNITPMQGITKYISKMTNMRIILFAVVIAVLIALYSSLALHAQEAVEVEGTTEVAEAEMTTDAEGAAGEEAQEVVAGSEPLDEVPVKGAETRTFFGVSSRVIIWIIAEIHLMFGAFVLAVPMFAIAIEFVALKKSKTDPVEAARYDKLGKEFGKLLSAAFATTAALGGLLAFTLLSLYPVFMHDMIRIFNKGMFFYALLFFGETFTLYAWYYSWDRLLHTPGQRWLHISMNILLNLFGTVIMLAANAWATFMMSPDGINMVTGQVTSLYHAIWNPLWVPVAVHRLLGNLTFGGFIVGGYAAIKLLKSYTPEERRHYDWMGYTGNYVGLIGLIPLPFAGYWLGREVYSASAVMGNQMMGGAFSWPFVVQITMVSTIFTLANYYIWMSMQRMPGIERYNYMLKYVFAVIAVCFAILITPHNLPLSGEERAIIGEAYHPFSKFFGVMTGKVAVFNFMILTTFFTFLIYRRANKSETVHFSTHGKNAKIVILSTAGVVSGLMALYAIALVTDEANAKVIGYVWPLAGLLFFEIASMWISSFLTFANRGKLAQYINYGVTVFTVVLFLGFYGFYVMSTANLVMRYITVTQVIMVLSCMAMNAVIDAYLYRNARVIGEIKWGKIPLRAQYVLILLCVAIVILIGVMGFIRSGLRMEWHIYGYMQDPTAYAFTPSVRMLGVVNGSIVAIFLSMVVLVFWLAGLTEKKKVVAPDEAKRKVPGIPPD</sequence>
<protein>
    <submittedName>
        <fullName evidence="13">Subunit 1 of alternative cytochrome bd quinol oxidase (CydA)</fullName>
    </submittedName>
</protein>
<dbReference type="GO" id="GO:0005886">
    <property type="term" value="C:plasma membrane"/>
    <property type="evidence" value="ECO:0007669"/>
    <property type="project" value="UniProtKB-SubCell"/>
</dbReference>
<feature type="transmembrane region" description="Helical" evidence="12">
    <location>
        <begin position="164"/>
        <end position="193"/>
    </location>
</feature>
<feature type="transmembrane region" description="Helical" evidence="12">
    <location>
        <begin position="452"/>
        <end position="477"/>
    </location>
</feature>
<name>A0A1E3X4P8_9BACT</name>
<evidence type="ECO:0000256" key="3">
    <source>
        <dbReference type="ARBA" id="ARBA00022448"/>
    </source>
</evidence>
<dbReference type="GO" id="GO:0046872">
    <property type="term" value="F:metal ion binding"/>
    <property type="evidence" value="ECO:0007669"/>
    <property type="project" value="UniProtKB-KW"/>
</dbReference>
<dbReference type="Proteomes" id="UP000094056">
    <property type="component" value="Unassembled WGS sequence"/>
</dbReference>
<evidence type="ECO:0000256" key="7">
    <source>
        <dbReference type="ARBA" id="ARBA00022723"/>
    </source>
</evidence>
<evidence type="ECO:0000256" key="5">
    <source>
        <dbReference type="ARBA" id="ARBA00022617"/>
    </source>
</evidence>
<feature type="transmembrane region" description="Helical" evidence="12">
    <location>
        <begin position="113"/>
        <end position="143"/>
    </location>
</feature>
<feature type="transmembrane region" description="Helical" evidence="12">
    <location>
        <begin position="529"/>
        <end position="552"/>
    </location>
</feature>
<evidence type="ECO:0000313" key="13">
    <source>
        <dbReference type="EMBL" id="ODS30626.1"/>
    </source>
</evidence>
<keyword evidence="6 12" id="KW-0812">Transmembrane</keyword>
<reference evidence="13 14" key="1">
    <citation type="submission" date="2016-07" db="EMBL/GenBank/DDBJ databases">
        <title>Draft genome of Scalindua rubra, obtained from a brine-seawater interface in the Red Sea, sheds light on salt adaptation in anammox bacteria.</title>
        <authorList>
            <person name="Speth D.R."/>
            <person name="Lagkouvardos I."/>
            <person name="Wang Y."/>
            <person name="Qian P.-Y."/>
            <person name="Dutilh B.E."/>
            <person name="Jetten M.S."/>
        </authorList>
    </citation>
    <scope>NUCLEOTIDE SEQUENCE [LARGE SCALE GENOMIC DNA]</scope>
    <source>
        <strain evidence="13">BSI-1</strain>
    </source>
</reference>
<evidence type="ECO:0000256" key="1">
    <source>
        <dbReference type="ARBA" id="ARBA00004651"/>
    </source>
</evidence>
<feature type="transmembrane region" description="Helical" evidence="12">
    <location>
        <begin position="373"/>
        <end position="394"/>
    </location>
</feature>
<evidence type="ECO:0000256" key="9">
    <source>
        <dbReference type="ARBA" id="ARBA00022989"/>
    </source>
</evidence>
<evidence type="ECO:0000256" key="8">
    <source>
        <dbReference type="ARBA" id="ARBA00022982"/>
    </source>
</evidence>
<feature type="transmembrane region" description="Helical" evidence="12">
    <location>
        <begin position="297"/>
        <end position="314"/>
    </location>
</feature>
<feature type="transmembrane region" description="Helical" evidence="12">
    <location>
        <begin position="244"/>
        <end position="263"/>
    </location>
</feature>
<comment type="subcellular location">
    <subcellularLocation>
        <location evidence="1">Cell membrane</location>
        <topology evidence="1">Multi-pass membrane protein</topology>
    </subcellularLocation>
</comment>
<keyword evidence="7" id="KW-0479">Metal-binding</keyword>
<dbReference type="GO" id="GO:0070069">
    <property type="term" value="C:cytochrome complex"/>
    <property type="evidence" value="ECO:0007669"/>
    <property type="project" value="InterPro"/>
</dbReference>
<comment type="similarity">
    <text evidence="2">Belongs to the cytochrome ubiquinol oxidase subunit 1 family.</text>
</comment>
<dbReference type="PATRIC" id="fig|1872076.5.peg.5094"/>
<dbReference type="GO" id="GO:0019646">
    <property type="term" value="P:aerobic electron transport chain"/>
    <property type="evidence" value="ECO:0007669"/>
    <property type="project" value="InterPro"/>
</dbReference>
<feature type="transmembrane region" description="Helical" evidence="12">
    <location>
        <begin position="414"/>
        <end position="432"/>
    </location>
</feature>
<evidence type="ECO:0000256" key="4">
    <source>
        <dbReference type="ARBA" id="ARBA00022475"/>
    </source>
</evidence>
<keyword evidence="5" id="KW-0349">Heme</keyword>
<feature type="transmembrane region" description="Helical" evidence="12">
    <location>
        <begin position="497"/>
        <end position="517"/>
    </location>
</feature>
<evidence type="ECO:0000256" key="10">
    <source>
        <dbReference type="ARBA" id="ARBA00023004"/>
    </source>
</evidence>
<feature type="transmembrane region" description="Helical" evidence="12">
    <location>
        <begin position="205"/>
        <end position="223"/>
    </location>
</feature>
<accession>A0A1E3X4P8</accession>
<keyword evidence="10" id="KW-0408">Iron</keyword>
<dbReference type="AlphaFoldDB" id="A0A1E3X4P8"/>
<feature type="transmembrane region" description="Helical" evidence="12">
    <location>
        <begin position="564"/>
        <end position="583"/>
    </location>
</feature>
<evidence type="ECO:0000256" key="2">
    <source>
        <dbReference type="ARBA" id="ARBA00009819"/>
    </source>
</evidence>
<proteinExistence type="inferred from homology"/>
<organism evidence="13 14">
    <name type="scientific">Candidatus Scalindua rubra</name>
    <dbReference type="NCBI Taxonomy" id="1872076"/>
    <lineage>
        <taxon>Bacteria</taxon>
        <taxon>Pseudomonadati</taxon>
        <taxon>Planctomycetota</taxon>
        <taxon>Candidatus Brocadiia</taxon>
        <taxon>Candidatus Brocadiales</taxon>
        <taxon>Candidatus Scalinduaceae</taxon>
        <taxon>Candidatus Scalindua</taxon>
    </lineage>
</organism>